<dbReference type="InterPro" id="IPR001708">
    <property type="entry name" value="YidC/ALB3/OXA1/COX18"/>
</dbReference>
<dbReference type="GO" id="GO:0032977">
    <property type="term" value="F:membrane insertase activity"/>
    <property type="evidence" value="ECO:0007669"/>
    <property type="project" value="InterPro"/>
</dbReference>
<comment type="similarity">
    <text evidence="2">Belongs to the OXA1/ALB3/YidC family.</text>
</comment>
<evidence type="ECO:0000256" key="1">
    <source>
        <dbReference type="ARBA" id="ARBA00004141"/>
    </source>
</evidence>
<organism evidence="7 8">
    <name type="scientific">Curvularia clavata</name>
    <dbReference type="NCBI Taxonomy" id="95742"/>
    <lineage>
        <taxon>Eukaryota</taxon>
        <taxon>Fungi</taxon>
        <taxon>Dikarya</taxon>
        <taxon>Ascomycota</taxon>
        <taxon>Pezizomycotina</taxon>
        <taxon>Dothideomycetes</taxon>
        <taxon>Pleosporomycetidae</taxon>
        <taxon>Pleosporales</taxon>
        <taxon>Pleosporineae</taxon>
        <taxon>Pleosporaceae</taxon>
        <taxon>Curvularia</taxon>
    </lineage>
</organism>
<dbReference type="OrthoDB" id="2148490at2759"/>
<evidence type="ECO:0000313" key="7">
    <source>
        <dbReference type="EMBL" id="USP76522.1"/>
    </source>
</evidence>
<sequence length="384" mass="42645">MGSEWFGEAGQLFRWDDDGAWPRPDPDTSGDLSSPPESGTTAISFTKHYAMLSSCLLRQPARQLLRKNALDFRSLTSRPTARAFHASTPRQDPLVDAILYLPHQMISVIHTTVPWYAAIPLSAFVARGLLVTTAGTRARALMARYIGLHPLRQALAFQKRDEILKRGNFRSTKQALVTVKKEVKDVTSALDQRWGVSLSGQISWTLAQIPIFFAMAETIRQKCGAQDGLLGMVVSVFRGESTRMTTETGEVVARVTPSAWFEPSFATEGMLWFPDLLLPDPTGALPFIASGIMFANIYTSKNTVESGAKWPNLLRNTLLCVSLLIGPLCQNLPAALMLYWSSSTASVMLWNVWLDRRYPAPRGYTACKRPLLLFPTPTLKARRV</sequence>
<proteinExistence type="inferred from homology"/>
<evidence type="ECO:0000256" key="4">
    <source>
        <dbReference type="ARBA" id="ARBA00022989"/>
    </source>
</evidence>
<evidence type="ECO:0000313" key="8">
    <source>
        <dbReference type="Proteomes" id="UP001056012"/>
    </source>
</evidence>
<dbReference type="GO" id="GO:0032979">
    <property type="term" value="P:protein insertion into mitochondrial inner membrane from matrix"/>
    <property type="evidence" value="ECO:0007669"/>
    <property type="project" value="TreeGrafter"/>
</dbReference>
<gene>
    <name evidence="7" type="ORF">yc1106_03796</name>
</gene>
<dbReference type="PANTHER" id="PTHR12428">
    <property type="entry name" value="OXA1"/>
    <property type="match status" value="1"/>
</dbReference>
<keyword evidence="4" id="KW-1133">Transmembrane helix</keyword>
<feature type="region of interest" description="Disordered" evidence="6">
    <location>
        <begin position="1"/>
        <end position="39"/>
    </location>
</feature>
<dbReference type="Proteomes" id="UP001056012">
    <property type="component" value="Chromosome 3"/>
</dbReference>
<dbReference type="AlphaFoldDB" id="A0A9Q9DRC9"/>
<dbReference type="PANTHER" id="PTHR12428:SF65">
    <property type="entry name" value="CYTOCHROME C OXIDASE ASSEMBLY PROTEIN COX18, MITOCHONDRIAL"/>
    <property type="match status" value="1"/>
</dbReference>
<keyword evidence="3" id="KW-0812">Transmembrane</keyword>
<reference evidence="7" key="1">
    <citation type="submission" date="2021-12" db="EMBL/GenBank/DDBJ databases">
        <title>Curvularia clavata genome.</title>
        <authorList>
            <person name="Cao Y."/>
        </authorList>
    </citation>
    <scope>NUCLEOTIDE SEQUENCE</scope>
    <source>
        <strain evidence="7">Yc1106</strain>
    </source>
</reference>
<evidence type="ECO:0000256" key="3">
    <source>
        <dbReference type="ARBA" id="ARBA00022692"/>
    </source>
</evidence>
<protein>
    <submittedName>
        <fullName evidence="7">Uncharacterized protein</fullName>
    </submittedName>
</protein>
<dbReference type="EMBL" id="CP089276">
    <property type="protein sequence ID" value="USP76522.1"/>
    <property type="molecule type" value="Genomic_DNA"/>
</dbReference>
<feature type="compositionally biased region" description="Polar residues" evidence="6">
    <location>
        <begin position="30"/>
        <end position="39"/>
    </location>
</feature>
<evidence type="ECO:0000256" key="5">
    <source>
        <dbReference type="ARBA" id="ARBA00023136"/>
    </source>
</evidence>
<evidence type="ECO:0000256" key="2">
    <source>
        <dbReference type="ARBA" id="ARBA00009877"/>
    </source>
</evidence>
<comment type="subcellular location">
    <subcellularLocation>
        <location evidence="1">Membrane</location>
        <topology evidence="1">Multi-pass membrane protein</topology>
    </subcellularLocation>
</comment>
<keyword evidence="5" id="KW-0472">Membrane</keyword>
<evidence type="ECO:0000256" key="6">
    <source>
        <dbReference type="SAM" id="MobiDB-lite"/>
    </source>
</evidence>
<accession>A0A9Q9DRC9</accession>
<name>A0A9Q9DRC9_CURCL</name>
<dbReference type="VEuPathDB" id="FungiDB:yc1106_03796"/>
<dbReference type="GO" id="GO:0033617">
    <property type="term" value="P:mitochondrial respiratory chain complex IV assembly"/>
    <property type="evidence" value="ECO:0007669"/>
    <property type="project" value="TreeGrafter"/>
</dbReference>
<keyword evidence="8" id="KW-1185">Reference proteome</keyword>
<dbReference type="GO" id="GO:0005743">
    <property type="term" value="C:mitochondrial inner membrane"/>
    <property type="evidence" value="ECO:0007669"/>
    <property type="project" value="TreeGrafter"/>
</dbReference>